<dbReference type="InterPro" id="IPR004115">
    <property type="entry name" value="GAD-like_sf"/>
</dbReference>
<dbReference type="InterPro" id="IPR002312">
    <property type="entry name" value="Asp/Asn-tRNA-synth_IIb"/>
</dbReference>
<evidence type="ECO:0000313" key="9">
    <source>
        <dbReference type="Proteomes" id="UP001642483"/>
    </source>
</evidence>
<proteinExistence type="inferred from homology"/>
<evidence type="ECO:0000259" key="7">
    <source>
        <dbReference type="PROSITE" id="PS50862"/>
    </source>
</evidence>
<feature type="domain" description="Aminoacyl-transfer RNA synthetases class-II family profile" evidence="7">
    <location>
        <begin position="175"/>
        <end position="587"/>
    </location>
</feature>
<dbReference type="InterPro" id="IPR004524">
    <property type="entry name" value="Asp-tRNA-ligase_1"/>
</dbReference>
<keyword evidence="2" id="KW-0436">Ligase</keyword>
<evidence type="ECO:0000256" key="2">
    <source>
        <dbReference type="ARBA" id="ARBA00022598"/>
    </source>
</evidence>
<comment type="similarity">
    <text evidence="1">Belongs to the class-II aminoacyl-tRNA synthetase family. Type 1 subfamily.</text>
</comment>
<dbReference type="PRINTS" id="PR01042">
    <property type="entry name" value="TRNASYNTHASP"/>
</dbReference>
<evidence type="ECO:0000256" key="5">
    <source>
        <dbReference type="ARBA" id="ARBA00022917"/>
    </source>
</evidence>
<dbReference type="InterPro" id="IPR047089">
    <property type="entry name" value="Asp-tRNA-ligase_1_N"/>
</dbReference>
<dbReference type="NCBIfam" id="NF001750">
    <property type="entry name" value="PRK00476.1"/>
    <property type="match status" value="1"/>
</dbReference>
<comment type="caution">
    <text evidence="8">The sequence shown here is derived from an EMBL/GenBank/DDBJ whole genome shotgun (WGS) entry which is preliminary data.</text>
</comment>
<evidence type="ECO:0000256" key="4">
    <source>
        <dbReference type="ARBA" id="ARBA00022840"/>
    </source>
</evidence>
<protein>
    <recommendedName>
        <fullName evidence="7">Aminoacyl-transfer RNA synthetases class-II family profile domain-containing protein</fullName>
    </recommendedName>
</protein>
<gene>
    <name evidence="8" type="ORF">CVLEPA_LOCUS26512</name>
</gene>
<accession>A0ABP0GN88</accession>
<evidence type="ECO:0000256" key="6">
    <source>
        <dbReference type="ARBA" id="ARBA00023146"/>
    </source>
</evidence>
<keyword evidence="3" id="KW-0547">Nucleotide-binding</keyword>
<reference evidence="8 9" key="1">
    <citation type="submission" date="2024-02" db="EMBL/GenBank/DDBJ databases">
        <authorList>
            <person name="Daric V."/>
            <person name="Darras S."/>
        </authorList>
    </citation>
    <scope>NUCLEOTIDE SEQUENCE [LARGE SCALE GENOMIC DNA]</scope>
</reference>
<keyword evidence="4" id="KW-0067">ATP-binding</keyword>
<evidence type="ECO:0000256" key="1">
    <source>
        <dbReference type="ARBA" id="ARBA00006303"/>
    </source>
</evidence>
<dbReference type="InterPro" id="IPR004365">
    <property type="entry name" value="NA-bd_OB_tRNA"/>
</dbReference>
<keyword evidence="9" id="KW-1185">Reference proteome</keyword>
<dbReference type="HAMAP" id="MF_00044">
    <property type="entry name" value="Asp_tRNA_synth_type1"/>
    <property type="match status" value="1"/>
</dbReference>
<organism evidence="8 9">
    <name type="scientific">Clavelina lepadiformis</name>
    <name type="common">Light-bulb sea squirt</name>
    <name type="synonym">Ascidia lepadiformis</name>
    <dbReference type="NCBI Taxonomy" id="159417"/>
    <lineage>
        <taxon>Eukaryota</taxon>
        <taxon>Metazoa</taxon>
        <taxon>Chordata</taxon>
        <taxon>Tunicata</taxon>
        <taxon>Ascidiacea</taxon>
        <taxon>Aplousobranchia</taxon>
        <taxon>Clavelinidae</taxon>
        <taxon>Clavelina</taxon>
    </lineage>
</organism>
<evidence type="ECO:0000313" key="8">
    <source>
        <dbReference type="EMBL" id="CAK8693200.1"/>
    </source>
</evidence>
<dbReference type="PROSITE" id="PS50862">
    <property type="entry name" value="AA_TRNA_LIGASE_II"/>
    <property type="match status" value="1"/>
</dbReference>
<dbReference type="PANTHER" id="PTHR22594:SF5">
    <property type="entry name" value="ASPARTATE--TRNA LIGASE, MITOCHONDRIAL"/>
    <property type="match status" value="1"/>
</dbReference>
<dbReference type="EMBL" id="CAWYQH010000130">
    <property type="protein sequence ID" value="CAK8693200.1"/>
    <property type="molecule type" value="Genomic_DNA"/>
</dbReference>
<name>A0ABP0GN88_CLALP</name>
<dbReference type="NCBIfam" id="TIGR00459">
    <property type="entry name" value="aspS_bact"/>
    <property type="match status" value="1"/>
</dbReference>
<dbReference type="Gene3D" id="3.30.1360.30">
    <property type="entry name" value="GAD-like domain"/>
    <property type="match status" value="1"/>
</dbReference>
<dbReference type="SUPFAM" id="SSF55681">
    <property type="entry name" value="Class II aaRS and biotin synthetases"/>
    <property type="match status" value="1"/>
</dbReference>
<evidence type="ECO:0000256" key="3">
    <source>
        <dbReference type="ARBA" id="ARBA00022741"/>
    </source>
</evidence>
<keyword evidence="5" id="KW-0648">Protein biosynthesis</keyword>
<dbReference type="InterPro" id="IPR004364">
    <property type="entry name" value="Aa-tRNA-synt_II"/>
</dbReference>
<dbReference type="InterPro" id="IPR045864">
    <property type="entry name" value="aa-tRNA-synth_II/BPL/LPL"/>
</dbReference>
<sequence length="620" mass="70747">MQFTCCRFIRFAFQCRQVFLPNISLLPAFARYASTDRSKFSYRTHTCGELTAENIGQAVTLCGWVESKRGDNFLLLRDFSGSTQILMTLEVYKKVKQINVESVIKVRGSVAARPEGQENVRMTTGQIEVIPEELETLNSCKPLPFQMKKFAKRGEVIRQKYRYLDIRTGMMQKNLRTRSKFISKMRSFLEMNNFVEIETPTLFRLTPGGAKEFLVPTSIAPGKFFTLPQSPQQLKQLLMVGGMDRYYQVARCYRDEPMKSDRQPEFTQLDLEMSFVDQSDVINLTQEMIKLSWPEDLPFEPFPILTYKEAMSMYGTDKPDIRYDMKIEDISTIISADIKAIVGENCRAIKVEKAVDHFSDRFKKRLSKKLASDVVGHSEFAYLIYKDGDWRITPRKHNFMKDLIDLSQLASSLKMGQSDIAVMSWGDETMANITLGNMRSNVFDLLKELNVDVPCRDGPCFLWVKDFPLFERDEESGDLCSVHHPFTAPHSDDVELLSSDPLSVRSLSHDLVLNGHEVGGGSIRVHDPDLQRYIFNDILKLDSRQLFYLFEALESGAPPHGGIALGIDRLMAVLCNVRSIRDVIAFPKSSTSFDTMVDAPCEIDDELLSFYRIKSTVSST</sequence>
<dbReference type="Proteomes" id="UP001642483">
    <property type="component" value="Unassembled WGS sequence"/>
</dbReference>
<dbReference type="InterPro" id="IPR006195">
    <property type="entry name" value="aa-tRNA-synth_II"/>
</dbReference>
<dbReference type="InterPro" id="IPR012340">
    <property type="entry name" value="NA-bd_OB-fold"/>
</dbReference>
<dbReference type="Gene3D" id="3.30.930.10">
    <property type="entry name" value="Bira Bifunctional Protein, Domain 2"/>
    <property type="match status" value="1"/>
</dbReference>
<dbReference type="Pfam" id="PF00152">
    <property type="entry name" value="tRNA-synt_2"/>
    <property type="match status" value="1"/>
</dbReference>
<dbReference type="PANTHER" id="PTHR22594">
    <property type="entry name" value="ASPARTYL/LYSYL-TRNA SYNTHETASE"/>
    <property type="match status" value="1"/>
</dbReference>
<keyword evidence="6" id="KW-0030">Aminoacyl-tRNA synthetase</keyword>
<dbReference type="Gene3D" id="2.40.50.140">
    <property type="entry name" value="Nucleic acid-binding proteins"/>
    <property type="match status" value="1"/>
</dbReference>
<dbReference type="CDD" id="cd04317">
    <property type="entry name" value="EcAspRS_like_N"/>
    <property type="match status" value="1"/>
</dbReference>
<dbReference type="Pfam" id="PF01336">
    <property type="entry name" value="tRNA_anti-codon"/>
    <property type="match status" value="1"/>
</dbReference>
<dbReference type="SUPFAM" id="SSF50249">
    <property type="entry name" value="Nucleic acid-binding proteins"/>
    <property type="match status" value="1"/>
</dbReference>